<feature type="transmembrane region" description="Helical" evidence="11">
    <location>
        <begin position="1332"/>
        <end position="1351"/>
    </location>
</feature>
<dbReference type="GO" id="GO:0006075">
    <property type="term" value="P:(1-&gt;3)-beta-D-glucan biosynthetic process"/>
    <property type="evidence" value="ECO:0007669"/>
    <property type="project" value="InterPro"/>
</dbReference>
<evidence type="ECO:0000256" key="3">
    <source>
        <dbReference type="ARBA" id="ARBA00012589"/>
    </source>
</evidence>
<evidence type="ECO:0000313" key="14">
    <source>
        <dbReference type="Proteomes" id="UP000601435"/>
    </source>
</evidence>
<dbReference type="PANTHER" id="PTHR12741">
    <property type="entry name" value="LYST-INTERACTING PROTEIN LIP5 DOPAMINE RESPONSIVE PROTEIN DRG-1"/>
    <property type="match status" value="1"/>
</dbReference>
<dbReference type="EMBL" id="CAJNJA010016876">
    <property type="protein sequence ID" value="CAE7390223.1"/>
    <property type="molecule type" value="Genomic_DNA"/>
</dbReference>
<proteinExistence type="inferred from homology"/>
<feature type="transmembrane region" description="Helical" evidence="11">
    <location>
        <begin position="1300"/>
        <end position="1320"/>
    </location>
</feature>
<evidence type="ECO:0000256" key="5">
    <source>
        <dbReference type="ARBA" id="ARBA00022679"/>
    </source>
</evidence>
<sequence length="1651" mass="188964">MPRSSAPAPADLHQELLKHWMKDHSLRGLHGAQHFAESTASLFSALYQRFDFQVDNVRNQFDHLLSLWRSHCAILADLDLELEEEGHFLTDAVVNEQTLLHEALHAMHAELLEGFLRWRDALASELQEPLSLHGLGLGGARWAQLPHGAWLDADGTIMARAAKISSKHLAEIAVYLLVWGEAGNLRFMPEVVYFLTELSLSADDPHGEPLYQRGTGQASSPDRKGSSNNLFLARMVRPIYNLVFDEWYDCVDFKRISAAERASGVVHEFREKLPTFHRGFEAFLPPDIANYDDWNEVFASAMRLRRGMPRLFESEHGKRFAILQEFNLTKMLNSSKTKTHREVHSLWGVFASTQRIWLLHSLLFFTAICIVAGEPEDEEEEETMAGRTAPVRFAALGLVAPCHALLVTVSRLYTCGSATRKAIFGLGCCCANAWRVLLWLLPVVTYAAVRYADLVWKNSEYRILEYCLIGHTVVSVWVVASLLFFSDRSFDMPYKDRPRAPLRLRITRYFFWFVVLAAKFLVAVVLFISIFALILDLQLEPLGRATSQDIRIAWHSSIWARDVLIWLWLWFSSLFIFCADTQLWFTVGCTCMGMASTFVQRKCYIFDFALEDAMHKLPERFAQKVLRYSHDGKRAFAKTWNLVVQHMTREHKINMRDSGELCFDYITSEEPDPPVLFNRENCLERAGKHYCGITDTREWPGNKELQWRFLALARGVGLHVPRPYRSPYLPGMTALIPHFEEPILMSQEDLYSEAAGEARELGHLIDYLRIKYVDEFKNLAQNWSVPGGVRNWSRYSEEQWKETCVWASMRLQTLWRTVSGVCKYHDALLLHHELQGLSTSGLKWQREDTRDVFRCLVSMQLYTYFTAAQREQVNEMLERFPSNLKIAYIDHNHLVENGDRDGIHPRQRRRYYSCLIDRSCKKVKNMGSSFRQPLYRIELPGYPILSDGKADNQNHALPFSRGTITQCVDSNQGAYFEQMMLLPCALAEFRWNAKQIVGFPEHITSDMGSVGDFAAGSEMAFCTILQRSYAVLGARMHYGHPDLMNKQFMMQQGGVSKGTRTLNLSEDIFAGLDFVLRGDGREICHKEYFHLAKGRDLGFNSVLKFFSKLSSGSGEQLLTRQMFRLGQLLPLPEALTLYYAHAGYYVTQFLLSWVMPTVMFTWALVLASDCDGHFEAFESSCARRPAAELMGRMLASIYTLALLLLVLLATAAPLFIEEWLERSFKIAVQRLLKQIFTLSFLMFVFQAKIIGFYVINELRYGGAKYISTGRSLPTERRHFIRAKTEPDDFDGLYLDYAVQAFYDGLILLIASVMVVGLGGMSSVNVYRHRLSPVWVCIGLTIISWLYAPFIFNPHQFARRHIEEDRRSLCAFFFKNWGRGWIRWYEECQLKPRAGLSISMLDFNFLFVFLGVSVWFAVVNHKVSMLQIIFSKHALMEEVAALTLLPPVAFSMVFCMLAALGCSFTSCIRRSCRSTMRSSWDLLKALVPLLAPVVVLLQIAEAALCLDILRNTGRWKDYIAGFILKYLLLEVMIYLAEGLLRSRCARGGLCKPERGLQALYFWVLTNRMFRDMITSTVILVPLLILSYFNSAVRRLCSSFDLHEFLIYRSTGHRARRRSSACGGETDSEPSDEQTSAETSSSDEAAPLPVRAR</sequence>
<feature type="transmembrane region" description="Helical" evidence="11">
    <location>
        <begin position="1400"/>
        <end position="1418"/>
    </location>
</feature>
<dbReference type="GO" id="GO:0005886">
    <property type="term" value="C:plasma membrane"/>
    <property type="evidence" value="ECO:0007669"/>
    <property type="project" value="TreeGrafter"/>
</dbReference>
<evidence type="ECO:0000256" key="1">
    <source>
        <dbReference type="ARBA" id="ARBA00004141"/>
    </source>
</evidence>
<feature type="transmembrane region" description="Helical" evidence="11">
    <location>
        <begin position="422"/>
        <end position="443"/>
    </location>
</feature>
<feature type="region of interest" description="Disordered" evidence="10">
    <location>
        <begin position="1614"/>
        <end position="1651"/>
    </location>
</feature>
<evidence type="ECO:0000256" key="11">
    <source>
        <dbReference type="SAM" id="Phobius"/>
    </source>
</evidence>
<evidence type="ECO:0000256" key="4">
    <source>
        <dbReference type="ARBA" id="ARBA00022676"/>
    </source>
</evidence>
<keyword evidence="6 11" id="KW-0812">Transmembrane</keyword>
<dbReference type="InterPro" id="IPR026899">
    <property type="entry name" value="FKS1-like_dom1"/>
</dbReference>
<evidence type="ECO:0000256" key="9">
    <source>
        <dbReference type="ARBA" id="ARBA00047777"/>
    </source>
</evidence>
<evidence type="ECO:0000313" key="13">
    <source>
        <dbReference type="EMBL" id="CAE7390223.1"/>
    </source>
</evidence>
<evidence type="ECO:0000256" key="6">
    <source>
        <dbReference type="ARBA" id="ARBA00022692"/>
    </source>
</evidence>
<comment type="similarity">
    <text evidence="2">Belongs to the glycosyltransferase 48 family.</text>
</comment>
<dbReference type="Pfam" id="PF14288">
    <property type="entry name" value="FKS1_dom1"/>
    <property type="match status" value="1"/>
</dbReference>
<reference evidence="13" key="1">
    <citation type="submission" date="2021-02" db="EMBL/GenBank/DDBJ databases">
        <authorList>
            <person name="Dougan E. K."/>
            <person name="Rhodes N."/>
            <person name="Thang M."/>
            <person name="Chan C."/>
        </authorList>
    </citation>
    <scope>NUCLEOTIDE SEQUENCE</scope>
</reference>
<dbReference type="SMART" id="SM01205">
    <property type="entry name" value="FKS1_dom1"/>
    <property type="match status" value="1"/>
</dbReference>
<dbReference type="OrthoDB" id="1880850at2759"/>
<comment type="caution">
    <text evidence="13">The sequence shown here is derived from an EMBL/GenBank/DDBJ whole genome shotgun (WGS) entry which is preliminary data.</text>
</comment>
<evidence type="ECO:0000256" key="7">
    <source>
        <dbReference type="ARBA" id="ARBA00022989"/>
    </source>
</evidence>
<keyword evidence="7 11" id="KW-1133">Transmembrane helix</keyword>
<comment type="subcellular location">
    <subcellularLocation>
        <location evidence="1">Membrane</location>
        <topology evidence="1">Multi-pass membrane protein</topology>
    </subcellularLocation>
</comment>
<dbReference type="Proteomes" id="UP000601435">
    <property type="component" value="Unassembled WGS sequence"/>
</dbReference>
<feature type="compositionally biased region" description="Low complexity" evidence="10">
    <location>
        <begin position="1631"/>
        <end position="1644"/>
    </location>
</feature>
<dbReference type="GO" id="GO:0000148">
    <property type="term" value="C:1,3-beta-D-glucan synthase complex"/>
    <property type="evidence" value="ECO:0007669"/>
    <property type="project" value="InterPro"/>
</dbReference>
<dbReference type="EC" id="2.4.1.34" evidence="3"/>
<keyword evidence="14" id="KW-1185">Reference proteome</keyword>
<dbReference type="Pfam" id="PF02364">
    <property type="entry name" value="Glucan_synthase"/>
    <property type="match status" value="1"/>
</dbReference>
<gene>
    <name evidence="13" type="primary">FKS1</name>
    <name evidence="13" type="ORF">SNEC2469_LOCUS10599</name>
</gene>
<keyword evidence="8 11" id="KW-0472">Membrane</keyword>
<dbReference type="GO" id="GO:0003843">
    <property type="term" value="F:1,3-beta-D-glucan synthase activity"/>
    <property type="evidence" value="ECO:0007669"/>
    <property type="project" value="UniProtKB-EC"/>
</dbReference>
<feature type="transmembrane region" description="Helical" evidence="11">
    <location>
        <begin position="1235"/>
        <end position="1255"/>
    </location>
</feature>
<dbReference type="PANTHER" id="PTHR12741:SF48">
    <property type="entry name" value="1,3-BETA-GLUCAN SYNTHASE COMPONENT FKS1-RELATED"/>
    <property type="match status" value="1"/>
</dbReference>
<evidence type="ECO:0000256" key="8">
    <source>
        <dbReference type="ARBA" id="ARBA00023136"/>
    </source>
</evidence>
<feature type="transmembrane region" description="Helical" evidence="11">
    <location>
        <begin position="393"/>
        <end position="410"/>
    </location>
</feature>
<organism evidence="13 14">
    <name type="scientific">Symbiodinium necroappetens</name>
    <dbReference type="NCBI Taxonomy" id="1628268"/>
    <lineage>
        <taxon>Eukaryota</taxon>
        <taxon>Sar</taxon>
        <taxon>Alveolata</taxon>
        <taxon>Dinophyceae</taxon>
        <taxon>Suessiales</taxon>
        <taxon>Symbiodiniaceae</taxon>
        <taxon>Symbiodinium</taxon>
    </lineage>
</organism>
<name>A0A812QG81_9DINO</name>
<feature type="transmembrane region" description="Helical" evidence="11">
    <location>
        <begin position="506"/>
        <end position="534"/>
    </location>
</feature>
<comment type="catalytic activity">
    <reaction evidence="9">
        <text>[(1-&gt;3)-beta-D-glucosyl](n) + UDP-alpha-D-glucose = [(1-&gt;3)-beta-D-glucosyl](n+1) + UDP + H(+)</text>
        <dbReference type="Rhea" id="RHEA:21476"/>
        <dbReference type="Rhea" id="RHEA-COMP:11146"/>
        <dbReference type="Rhea" id="RHEA-COMP:14303"/>
        <dbReference type="ChEBI" id="CHEBI:15378"/>
        <dbReference type="ChEBI" id="CHEBI:37671"/>
        <dbReference type="ChEBI" id="CHEBI:58223"/>
        <dbReference type="ChEBI" id="CHEBI:58885"/>
        <dbReference type="EC" id="2.4.1.34"/>
    </reaction>
</comment>
<feature type="transmembrane region" description="Helical" evidence="11">
    <location>
        <begin position="1517"/>
        <end position="1535"/>
    </location>
</feature>
<feature type="transmembrane region" description="Helical" evidence="11">
    <location>
        <begin position="463"/>
        <end position="485"/>
    </location>
</feature>
<evidence type="ECO:0000256" key="10">
    <source>
        <dbReference type="SAM" id="MobiDB-lite"/>
    </source>
</evidence>
<feature type="domain" description="1,3-beta-glucan synthase component FKS1-like" evidence="12">
    <location>
        <begin position="166"/>
        <end position="311"/>
    </location>
</feature>
<evidence type="ECO:0000256" key="2">
    <source>
        <dbReference type="ARBA" id="ARBA00009040"/>
    </source>
</evidence>
<feature type="transmembrane region" description="Helical" evidence="11">
    <location>
        <begin position="1193"/>
        <end position="1215"/>
    </location>
</feature>
<dbReference type="InterPro" id="IPR003440">
    <property type="entry name" value="Glyco_trans_48_dom"/>
</dbReference>
<evidence type="ECO:0000259" key="12">
    <source>
        <dbReference type="SMART" id="SM01205"/>
    </source>
</evidence>
<keyword evidence="5" id="KW-0808">Transferase</keyword>
<protein>
    <recommendedName>
        <fullName evidence="3">1,3-beta-glucan synthase</fullName>
        <ecNumber evidence="3">2.4.1.34</ecNumber>
    </recommendedName>
</protein>
<feature type="transmembrane region" description="Helical" evidence="11">
    <location>
        <begin position="1438"/>
        <end position="1463"/>
    </location>
</feature>
<accession>A0A812QG81</accession>
<keyword evidence="4" id="KW-0328">Glycosyltransferase</keyword>
<feature type="transmembrane region" description="Helical" evidence="11">
    <location>
        <begin position="1568"/>
        <end position="1587"/>
    </location>
</feature>
<feature type="transmembrane region" description="Helical" evidence="11">
    <location>
        <begin position="1484"/>
        <end position="1505"/>
    </location>
</feature>